<evidence type="ECO:0000313" key="2">
    <source>
        <dbReference type="Proteomes" id="UP001056681"/>
    </source>
</evidence>
<name>A0ABY4SXA0_9GAMM</name>
<accession>A0ABY4SXA0</accession>
<sequence length="64" mass="6765">MYRMVQREVDAVCVSIADTAPIQPVLATSPLEAMNMAGGDKGANVLPITVTITLTTVLWPGKAH</sequence>
<reference evidence="1" key="1">
    <citation type="submission" date="2020-10" db="EMBL/GenBank/DDBJ databases">
        <title>Whole-genome sequence of Luteibacter sp. EIF3.</title>
        <authorList>
            <person name="Friedrich I."/>
            <person name="Hertel R."/>
            <person name="Daniel R."/>
        </authorList>
    </citation>
    <scope>NUCLEOTIDE SEQUENCE</scope>
    <source>
        <strain evidence="1">EIF3</strain>
    </source>
</reference>
<dbReference type="RefSeq" id="WP_250338245.1">
    <property type="nucleotide sequence ID" value="NZ_CP063231.1"/>
</dbReference>
<protein>
    <submittedName>
        <fullName evidence="1">Uncharacterized protein</fullName>
    </submittedName>
</protein>
<dbReference type="Proteomes" id="UP001056681">
    <property type="component" value="Chromosome"/>
</dbReference>
<dbReference type="EMBL" id="CP063231">
    <property type="protein sequence ID" value="URL57341.1"/>
    <property type="molecule type" value="Genomic_DNA"/>
</dbReference>
<organism evidence="1 2">
    <name type="scientific">Luteibacter flocculans</name>
    <dbReference type="NCBI Taxonomy" id="2780091"/>
    <lineage>
        <taxon>Bacteria</taxon>
        <taxon>Pseudomonadati</taxon>
        <taxon>Pseudomonadota</taxon>
        <taxon>Gammaproteobacteria</taxon>
        <taxon>Lysobacterales</taxon>
        <taxon>Rhodanobacteraceae</taxon>
        <taxon>Luteibacter</taxon>
    </lineage>
</organism>
<keyword evidence="2" id="KW-1185">Reference proteome</keyword>
<proteinExistence type="predicted"/>
<gene>
    <name evidence="1" type="ORF">IM816_11915</name>
</gene>
<evidence type="ECO:0000313" key="1">
    <source>
        <dbReference type="EMBL" id="URL57341.1"/>
    </source>
</evidence>